<dbReference type="InterPro" id="IPR013083">
    <property type="entry name" value="Znf_RING/FYVE/PHD"/>
</dbReference>
<dbReference type="InterPro" id="IPR011990">
    <property type="entry name" value="TPR-like_helical_dom_sf"/>
</dbReference>
<protein>
    <recommendedName>
        <fullName evidence="6">RING-type domain-containing protein</fullName>
    </recommendedName>
</protein>
<evidence type="ECO:0000256" key="4">
    <source>
        <dbReference type="PROSITE-ProRule" id="PRU00175"/>
    </source>
</evidence>
<evidence type="ECO:0000256" key="3">
    <source>
        <dbReference type="ARBA" id="ARBA00022833"/>
    </source>
</evidence>
<dbReference type="PROSITE" id="PS00518">
    <property type="entry name" value="ZF_RING_1"/>
    <property type="match status" value="1"/>
</dbReference>
<dbReference type="GO" id="GO:0008270">
    <property type="term" value="F:zinc ion binding"/>
    <property type="evidence" value="ECO:0007669"/>
    <property type="project" value="UniProtKB-KW"/>
</dbReference>
<evidence type="ECO:0000259" key="6">
    <source>
        <dbReference type="PROSITE" id="PS50089"/>
    </source>
</evidence>
<evidence type="ECO:0000256" key="5">
    <source>
        <dbReference type="SAM" id="MobiDB-lite"/>
    </source>
</evidence>
<feature type="compositionally biased region" description="Basic and acidic residues" evidence="5">
    <location>
        <begin position="30"/>
        <end position="40"/>
    </location>
</feature>
<evidence type="ECO:0000313" key="7">
    <source>
        <dbReference type="EMBL" id="KAK3010104.1"/>
    </source>
</evidence>
<dbReference type="SMART" id="SM00184">
    <property type="entry name" value="RING"/>
    <property type="match status" value="1"/>
</dbReference>
<sequence length="378" mass="41723">MIRCALPPVIADTKVLTKMTPVCPFVKAARPDDASSRKPSENQNKQQTGHESKVKQESGDSASSSPKCPFGYDSQTFKLGPFSCMICQALLFQSSKCLPCSHVYCKACISRFKDCPLCGADIEKTEADTNLQDVVDRFINGHARIKRSQVDTDQKEVAGEKKTVIYEDVSLERGAFLVQQAMRAFRANNIESAKSRLSLCAEDIREQIERMGNTSELCSQLGAVLGMLGDCCRALGDAGSAVNYFEESVNFLEKVSTDDLEIKHTLSVSLNKIGDLKYYDGDLQAARSYYSQGLNVRRNAIKHHSSVPSQILDVAVSLAKVADVDKNLGNEDVALDGFEEGIKLLEGLKLNSEEVGLEQRRLSVLEFFNSQLPKKERD</sequence>
<keyword evidence="2 4" id="KW-0863">Zinc-finger</keyword>
<dbReference type="GO" id="GO:0061630">
    <property type="term" value="F:ubiquitin protein ligase activity"/>
    <property type="evidence" value="ECO:0007669"/>
    <property type="project" value="TreeGrafter"/>
</dbReference>
<reference evidence="7" key="1">
    <citation type="submission" date="2022-12" db="EMBL/GenBank/DDBJ databases">
        <title>Draft genome assemblies for two species of Escallonia (Escalloniales).</title>
        <authorList>
            <person name="Chanderbali A."/>
            <person name="Dervinis C."/>
            <person name="Anghel I."/>
            <person name="Soltis D."/>
            <person name="Soltis P."/>
            <person name="Zapata F."/>
        </authorList>
    </citation>
    <scope>NUCLEOTIDE SEQUENCE</scope>
    <source>
        <strain evidence="7">UCBG64.0493</strain>
        <tissue evidence="7">Leaf</tissue>
    </source>
</reference>
<feature type="domain" description="RING-type" evidence="6">
    <location>
        <begin position="84"/>
        <end position="118"/>
    </location>
</feature>
<evidence type="ECO:0000256" key="1">
    <source>
        <dbReference type="ARBA" id="ARBA00022723"/>
    </source>
</evidence>
<feature type="compositionally biased region" description="Basic and acidic residues" evidence="5">
    <location>
        <begin position="48"/>
        <end position="58"/>
    </location>
</feature>
<accession>A0AA88VM78</accession>
<dbReference type="AlphaFoldDB" id="A0AA88VM78"/>
<evidence type="ECO:0000313" key="8">
    <source>
        <dbReference type="Proteomes" id="UP001188597"/>
    </source>
</evidence>
<dbReference type="PANTHER" id="PTHR15315:SF89">
    <property type="entry name" value="OS01G0104100 PROTEIN"/>
    <property type="match status" value="1"/>
</dbReference>
<comment type="caution">
    <text evidence="7">The sequence shown here is derived from an EMBL/GenBank/DDBJ whole genome shotgun (WGS) entry which is preliminary data.</text>
</comment>
<feature type="region of interest" description="Disordered" evidence="5">
    <location>
        <begin position="30"/>
        <end position="66"/>
    </location>
</feature>
<dbReference type="Gene3D" id="3.30.40.10">
    <property type="entry name" value="Zinc/RING finger domain, C3HC4 (zinc finger)"/>
    <property type="match status" value="1"/>
</dbReference>
<organism evidence="7 8">
    <name type="scientific">Escallonia herrerae</name>
    <dbReference type="NCBI Taxonomy" id="1293975"/>
    <lineage>
        <taxon>Eukaryota</taxon>
        <taxon>Viridiplantae</taxon>
        <taxon>Streptophyta</taxon>
        <taxon>Embryophyta</taxon>
        <taxon>Tracheophyta</taxon>
        <taxon>Spermatophyta</taxon>
        <taxon>Magnoliopsida</taxon>
        <taxon>eudicotyledons</taxon>
        <taxon>Gunneridae</taxon>
        <taxon>Pentapetalae</taxon>
        <taxon>asterids</taxon>
        <taxon>campanulids</taxon>
        <taxon>Escalloniales</taxon>
        <taxon>Escalloniaceae</taxon>
        <taxon>Escallonia</taxon>
    </lineage>
</organism>
<dbReference type="GO" id="GO:0016567">
    <property type="term" value="P:protein ubiquitination"/>
    <property type="evidence" value="ECO:0007669"/>
    <property type="project" value="TreeGrafter"/>
</dbReference>
<dbReference type="PANTHER" id="PTHR15315">
    <property type="entry name" value="RING FINGER PROTEIN 41, 151"/>
    <property type="match status" value="1"/>
</dbReference>
<dbReference type="SUPFAM" id="SSF57850">
    <property type="entry name" value="RING/U-box"/>
    <property type="match status" value="1"/>
</dbReference>
<gene>
    <name evidence="7" type="ORF">RJ639_012444</name>
</gene>
<dbReference type="Proteomes" id="UP001188597">
    <property type="component" value="Unassembled WGS sequence"/>
</dbReference>
<evidence type="ECO:0000256" key="2">
    <source>
        <dbReference type="ARBA" id="ARBA00022771"/>
    </source>
</evidence>
<keyword evidence="3" id="KW-0862">Zinc</keyword>
<dbReference type="PROSITE" id="PS50089">
    <property type="entry name" value="ZF_RING_2"/>
    <property type="match status" value="1"/>
</dbReference>
<proteinExistence type="predicted"/>
<name>A0AA88VM78_9ASTE</name>
<dbReference type="EMBL" id="JAVXUP010001576">
    <property type="protein sequence ID" value="KAK3010104.1"/>
    <property type="molecule type" value="Genomic_DNA"/>
</dbReference>
<keyword evidence="8" id="KW-1185">Reference proteome</keyword>
<dbReference type="SUPFAM" id="SSF48452">
    <property type="entry name" value="TPR-like"/>
    <property type="match status" value="1"/>
</dbReference>
<dbReference type="GO" id="GO:0005737">
    <property type="term" value="C:cytoplasm"/>
    <property type="evidence" value="ECO:0007669"/>
    <property type="project" value="UniProtKB-ARBA"/>
</dbReference>
<dbReference type="InterPro" id="IPR017907">
    <property type="entry name" value="Znf_RING_CS"/>
</dbReference>
<dbReference type="InterPro" id="IPR001841">
    <property type="entry name" value="Znf_RING"/>
</dbReference>
<keyword evidence="1" id="KW-0479">Metal-binding</keyword>
<dbReference type="Gene3D" id="1.25.40.10">
    <property type="entry name" value="Tetratricopeptide repeat domain"/>
    <property type="match status" value="1"/>
</dbReference>